<sequence>MKRRGLRMERVSINSAERLQVEALVHNSSSIGLQIFKQIYCRISTVE</sequence>
<dbReference type="EMBL" id="JH650969">
    <property type="protein sequence ID" value="EXA49118.1"/>
    <property type="molecule type" value="Genomic_DNA"/>
</dbReference>
<organism evidence="1">
    <name type="scientific">Fusarium oxysporum f. sp. pisi HDV247</name>
    <dbReference type="NCBI Taxonomy" id="1080344"/>
    <lineage>
        <taxon>Eukaryota</taxon>
        <taxon>Fungi</taxon>
        <taxon>Dikarya</taxon>
        <taxon>Ascomycota</taxon>
        <taxon>Pezizomycotina</taxon>
        <taxon>Sordariomycetes</taxon>
        <taxon>Hypocreomycetidae</taxon>
        <taxon>Hypocreales</taxon>
        <taxon>Nectriaceae</taxon>
        <taxon>Fusarium</taxon>
        <taxon>Fusarium oxysporum species complex</taxon>
    </lineage>
</organism>
<name>W9PVG5_FUSOX</name>
<reference evidence="1" key="1">
    <citation type="submission" date="2011-10" db="EMBL/GenBank/DDBJ databases">
        <title>The Genome Sequence of Fusarium oxysporum HDV247.</title>
        <authorList>
            <consortium name="The Broad Institute Genome Sequencing Platform"/>
            <person name="Ma L.-J."/>
            <person name="Gale L.R."/>
            <person name="Schwartz D.C."/>
            <person name="Zhou S."/>
            <person name="Corby-Kistler H."/>
            <person name="Young S.K."/>
            <person name="Zeng Q."/>
            <person name="Gargeya S."/>
            <person name="Fitzgerald M."/>
            <person name="Haas B."/>
            <person name="Abouelleil A."/>
            <person name="Alvarado L."/>
            <person name="Arachchi H.M."/>
            <person name="Berlin A."/>
            <person name="Brown A."/>
            <person name="Chapman S.B."/>
            <person name="Chen Z."/>
            <person name="Dunbar C."/>
            <person name="Freedman E."/>
            <person name="Gearin G."/>
            <person name="Goldberg J."/>
            <person name="Griggs A."/>
            <person name="Gujja S."/>
            <person name="Heiman D."/>
            <person name="Howarth C."/>
            <person name="Larson L."/>
            <person name="Lui A."/>
            <person name="MacDonald P.J.P."/>
            <person name="Montmayeur A."/>
            <person name="Murphy C."/>
            <person name="Neiman D."/>
            <person name="Pearson M."/>
            <person name="Priest M."/>
            <person name="Roberts A."/>
            <person name="Saif S."/>
            <person name="Shea T."/>
            <person name="Shenoy N."/>
            <person name="Sisk P."/>
            <person name="Stolte C."/>
            <person name="Sykes S."/>
            <person name="Wortman J."/>
            <person name="Nusbaum C."/>
            <person name="Birren B."/>
        </authorList>
    </citation>
    <scope>NUCLEOTIDE SEQUENCE [LARGE SCALE GENOMIC DNA]</scope>
    <source>
        <strain evidence="1">HDV247</strain>
    </source>
</reference>
<proteinExistence type="predicted"/>
<dbReference type="AlphaFoldDB" id="W9PVG5"/>
<dbReference type="HOGENOM" id="CLU_216992_0_0_1"/>
<evidence type="ECO:0000313" key="1">
    <source>
        <dbReference type="EMBL" id="EXA49118.1"/>
    </source>
</evidence>
<protein>
    <submittedName>
        <fullName evidence="1">Uncharacterized protein</fullName>
    </submittedName>
</protein>
<gene>
    <name evidence="1" type="ORF">FOVG_02401</name>
</gene>
<reference evidence="1" key="2">
    <citation type="submission" date="2012-05" db="EMBL/GenBank/DDBJ databases">
        <title>Annotation of the Genome Sequence of Fusarium oxysporum HDV247.</title>
        <authorList>
            <consortium name="The Broad Institute Genomics Platform"/>
            <person name="Ma L.-J."/>
            <person name="Corby-Kistler H."/>
            <person name="Broz K."/>
            <person name="Gale L.R."/>
            <person name="Jonkers W."/>
            <person name="O'Donnell K."/>
            <person name="Ploetz R."/>
            <person name="Steinberg C."/>
            <person name="Schwartz D.C."/>
            <person name="VanEtten H."/>
            <person name="Zhou S."/>
            <person name="Young S.K."/>
            <person name="Zeng Q."/>
            <person name="Gargeya S."/>
            <person name="Fitzgerald M."/>
            <person name="Abouelleil A."/>
            <person name="Alvarado L."/>
            <person name="Chapman S.B."/>
            <person name="Gainer-Dewar J."/>
            <person name="Goldberg J."/>
            <person name="Griggs A."/>
            <person name="Gujja S."/>
            <person name="Hansen M."/>
            <person name="Howarth C."/>
            <person name="Imamovic A."/>
            <person name="Ireland A."/>
            <person name="Larimer J."/>
            <person name="McCowan C."/>
            <person name="Murphy C."/>
            <person name="Pearson M."/>
            <person name="Poon T.W."/>
            <person name="Priest M."/>
            <person name="Roberts A."/>
            <person name="Saif S."/>
            <person name="Shea T."/>
            <person name="Sykes S."/>
            <person name="Wortman J."/>
            <person name="Nusbaum C."/>
            <person name="Birren B."/>
        </authorList>
    </citation>
    <scope>NUCLEOTIDE SEQUENCE</scope>
    <source>
        <strain evidence="1">HDV247</strain>
    </source>
</reference>
<dbReference type="Proteomes" id="UP000030751">
    <property type="component" value="Unassembled WGS sequence"/>
</dbReference>
<accession>W9PVG5</accession>